<dbReference type="RefSeq" id="WP_138320002.1">
    <property type="nucleotide sequence ID" value="NZ_VCBC01000009.1"/>
</dbReference>
<evidence type="ECO:0000256" key="4">
    <source>
        <dbReference type="SAM" id="SignalP"/>
    </source>
</evidence>
<dbReference type="PROSITE" id="PS50005">
    <property type="entry name" value="TPR"/>
    <property type="match status" value="1"/>
</dbReference>
<dbReference type="AlphaFoldDB" id="A0A5R9INQ7"/>
<dbReference type="Gene3D" id="1.25.40.10">
    <property type="entry name" value="Tetratricopeptide repeat domain"/>
    <property type="match status" value="3"/>
</dbReference>
<dbReference type="OrthoDB" id="5592888at2"/>
<dbReference type="InterPro" id="IPR011990">
    <property type="entry name" value="TPR-like_helical_dom_sf"/>
</dbReference>
<dbReference type="SUPFAM" id="SSF48452">
    <property type="entry name" value="TPR-like"/>
    <property type="match status" value="1"/>
</dbReference>
<dbReference type="EMBL" id="VCBC01000009">
    <property type="protein sequence ID" value="TLU64866.1"/>
    <property type="molecule type" value="Genomic_DNA"/>
</dbReference>
<evidence type="ECO:0000256" key="3">
    <source>
        <dbReference type="PROSITE-ProRule" id="PRU00339"/>
    </source>
</evidence>
<keyword evidence="1" id="KW-0677">Repeat</keyword>
<organism evidence="5 6">
    <name type="scientific">Thalassotalea litorea</name>
    <dbReference type="NCBI Taxonomy" id="2020715"/>
    <lineage>
        <taxon>Bacteria</taxon>
        <taxon>Pseudomonadati</taxon>
        <taxon>Pseudomonadota</taxon>
        <taxon>Gammaproteobacteria</taxon>
        <taxon>Alteromonadales</taxon>
        <taxon>Colwelliaceae</taxon>
        <taxon>Thalassotalea</taxon>
    </lineage>
</organism>
<keyword evidence="4" id="KW-0732">Signal</keyword>
<reference evidence="5 6" key="1">
    <citation type="submission" date="2019-05" db="EMBL/GenBank/DDBJ databases">
        <title>Genome sequences of Thalassotalea litorea 1K03283.</title>
        <authorList>
            <person name="Zhang D."/>
        </authorList>
    </citation>
    <scope>NUCLEOTIDE SEQUENCE [LARGE SCALE GENOMIC DNA]</scope>
    <source>
        <strain evidence="5 6">MCCC 1K03283</strain>
    </source>
</reference>
<dbReference type="PANTHER" id="PTHR44186">
    <property type="match status" value="1"/>
</dbReference>
<accession>A0A5R9INQ7</accession>
<dbReference type="InterPro" id="IPR019734">
    <property type="entry name" value="TPR_rpt"/>
</dbReference>
<dbReference type="PANTHER" id="PTHR44186:SF1">
    <property type="entry name" value="BARDET-BIEDL SYNDROME 4 PROTEIN"/>
    <property type="match status" value="1"/>
</dbReference>
<feature type="signal peptide" evidence="4">
    <location>
        <begin position="1"/>
        <end position="28"/>
    </location>
</feature>
<comment type="caution">
    <text evidence="5">The sequence shown here is derived from an EMBL/GenBank/DDBJ whole genome shotgun (WGS) entry which is preliminary data.</text>
</comment>
<proteinExistence type="predicted"/>
<name>A0A5R9INQ7_9GAMM</name>
<sequence>MLKKLISSSMLVAFVATATLPVATQVAAAEQQAPKKKKKTKIVGQSVGKKVQKAFEAYSEDRIDDALEILLEIETSKEYDRAYVDRFIANMYATKGGDANSVKAIEYLEKATKGDILNDKEQSDSIKLLADLQIQQKMYREALANYDAWMKYTGEEDANAYVKIAQAHYELKELDKMIEPADKAIALFEEPNQNPFILKLTSFYERKKYPESVKVLEEVLQLFPENKTWWTQLGMFYTLVEDYDRALYTLDLAYKQGFLEKESEIKMLANLYANNDVPIKSAKLMEKYIDNGLIPRTSENMFTMANSFHAAQEVKTAAKYFGDTAKLSNSAKHYRRQGLLLQQSEQYDAATKALQKAIDLGIENKGAVYMTMAEAYFYQEKFKQAYASIKKAQEDPKSRKAARSWEQYIKDTADRKKVKI</sequence>
<evidence type="ECO:0000313" key="6">
    <source>
        <dbReference type="Proteomes" id="UP000307790"/>
    </source>
</evidence>
<keyword evidence="2 3" id="KW-0802">TPR repeat</keyword>
<evidence type="ECO:0000256" key="2">
    <source>
        <dbReference type="ARBA" id="ARBA00022803"/>
    </source>
</evidence>
<dbReference type="SMART" id="SM00028">
    <property type="entry name" value="TPR"/>
    <property type="match status" value="5"/>
</dbReference>
<evidence type="ECO:0000313" key="5">
    <source>
        <dbReference type="EMBL" id="TLU64866.1"/>
    </source>
</evidence>
<feature type="repeat" description="TPR" evidence="3">
    <location>
        <begin position="331"/>
        <end position="364"/>
    </location>
</feature>
<feature type="chain" id="PRO_5024374603" evidence="4">
    <location>
        <begin position="29"/>
        <end position="420"/>
    </location>
</feature>
<evidence type="ECO:0000256" key="1">
    <source>
        <dbReference type="ARBA" id="ARBA00022737"/>
    </source>
</evidence>
<gene>
    <name evidence="5" type="ORF">FE810_10445</name>
</gene>
<dbReference type="Proteomes" id="UP000307790">
    <property type="component" value="Unassembled WGS sequence"/>
</dbReference>
<keyword evidence="6" id="KW-1185">Reference proteome</keyword>
<protein>
    <submittedName>
        <fullName evidence="5">Tetratricopeptide repeat protein</fullName>
    </submittedName>
</protein>